<dbReference type="CTD" id="6768"/>
<feature type="domain" description="SEA" evidence="19">
    <location>
        <begin position="86"/>
        <end position="203"/>
    </location>
</feature>
<evidence type="ECO:0000256" key="1">
    <source>
        <dbReference type="ARBA" id="ARBA00004606"/>
    </source>
</evidence>
<comment type="catalytic activity">
    <reaction evidence="12 14">
        <text>Cleaves various synthetic substrates with Arg or Lys at the P1 position and prefers small side-chain amino acids, such as Ala and Gly, at the P2 position.</text>
        <dbReference type="EC" id="3.4.21.109"/>
    </reaction>
</comment>
<evidence type="ECO:0000256" key="16">
    <source>
        <dbReference type="PROSITE-ProRule" id="PRU00124"/>
    </source>
</evidence>
<evidence type="ECO:0000256" key="10">
    <source>
        <dbReference type="ARBA" id="ARBA00023157"/>
    </source>
</evidence>
<dbReference type="EC" id="3.4.21.109" evidence="14"/>
<dbReference type="InterPro" id="IPR036055">
    <property type="entry name" value="LDL_receptor-like_sf"/>
</dbReference>
<dbReference type="FunFam" id="3.30.70.960:FF:000006">
    <property type="entry name" value="Suppressor of tumorigenicity 14 protein homolog"/>
    <property type="match status" value="1"/>
</dbReference>
<dbReference type="CDD" id="cd00112">
    <property type="entry name" value="LDLa"/>
    <property type="match status" value="4"/>
</dbReference>
<dbReference type="OMA" id="LWTAYMG"/>
<dbReference type="GO" id="GO:0001843">
    <property type="term" value="P:neural tube closure"/>
    <property type="evidence" value="ECO:0007669"/>
    <property type="project" value="Ensembl"/>
</dbReference>
<dbReference type="Gene3D" id="3.30.70.960">
    <property type="entry name" value="SEA domain"/>
    <property type="match status" value="1"/>
</dbReference>
<feature type="disulfide bond" evidence="16">
    <location>
        <begin position="508"/>
        <end position="523"/>
    </location>
</feature>
<keyword evidence="2 14" id="KW-0645">Protease</keyword>
<dbReference type="STRING" id="29139.ENSVURP00010028422"/>
<dbReference type="GO" id="GO:0009897">
    <property type="term" value="C:external side of plasma membrane"/>
    <property type="evidence" value="ECO:0007669"/>
    <property type="project" value="Ensembl"/>
</dbReference>
<dbReference type="Gene3D" id="2.60.120.290">
    <property type="entry name" value="Spermadhesin, CUB domain"/>
    <property type="match status" value="2"/>
</dbReference>
<dbReference type="InterPro" id="IPR017051">
    <property type="entry name" value="Peptidase_S1A_matripase"/>
</dbReference>
<feature type="active site" description="Charge relay system" evidence="15">
    <location>
        <position position="711"/>
    </location>
</feature>
<keyword evidence="6 14" id="KW-0720">Serine protease</keyword>
<dbReference type="FunFam" id="2.60.120.290:FF:000036">
    <property type="entry name" value="Suppressor of tumorigenicity 14 protein homolog"/>
    <property type="match status" value="1"/>
</dbReference>
<dbReference type="PANTHER" id="PTHR24252">
    <property type="entry name" value="ACROSIN-RELATED"/>
    <property type="match status" value="1"/>
</dbReference>
<feature type="disulfide bond" evidence="16">
    <location>
        <begin position="587"/>
        <end position="602"/>
    </location>
</feature>
<feature type="disulfide bond" evidence="16">
    <location>
        <begin position="544"/>
        <end position="559"/>
    </location>
</feature>
<dbReference type="SUPFAM" id="SSF50494">
    <property type="entry name" value="Trypsin-like serine proteases"/>
    <property type="match status" value="1"/>
</dbReference>
<dbReference type="PIRSF" id="PIRSF036370">
    <property type="entry name" value="ST14"/>
    <property type="match status" value="1"/>
</dbReference>
<dbReference type="GO" id="GO:0005615">
    <property type="term" value="C:extracellular space"/>
    <property type="evidence" value="ECO:0007669"/>
    <property type="project" value="Ensembl"/>
</dbReference>
<comment type="subunit">
    <text evidence="14">Interacts with CDCP1. May interact with TMEFF1.</text>
</comment>
<feature type="disulfide bond" evidence="16">
    <location>
        <begin position="525"/>
        <end position="537"/>
    </location>
</feature>
<dbReference type="FunFam" id="2.60.120.290:FF:000032">
    <property type="entry name" value="Suppressor of tumorigenicity 14 protein homolog"/>
    <property type="match status" value="1"/>
</dbReference>
<evidence type="ECO:0000256" key="15">
    <source>
        <dbReference type="PIRSR" id="PIRSR036370-1"/>
    </source>
</evidence>
<dbReference type="SMART" id="SM00192">
    <property type="entry name" value="LDLa"/>
    <property type="match status" value="4"/>
</dbReference>
<dbReference type="PROSITE" id="PS50024">
    <property type="entry name" value="SEA"/>
    <property type="match status" value="1"/>
</dbReference>
<dbReference type="InterPro" id="IPR001254">
    <property type="entry name" value="Trypsin_dom"/>
</dbReference>
<protein>
    <recommendedName>
        <fullName evidence="14">Suppressor of tumorigenicity 14 protein homolog</fullName>
        <ecNumber evidence="14">3.4.21.109</ecNumber>
    </recommendedName>
    <alternativeName>
        <fullName evidence="14">Serine protease 14</fullName>
    </alternativeName>
</protein>
<dbReference type="PROSITE" id="PS50068">
    <property type="entry name" value="LDLRA_2"/>
    <property type="match status" value="4"/>
</dbReference>
<evidence type="ECO:0000256" key="12">
    <source>
        <dbReference type="ARBA" id="ARBA00052960"/>
    </source>
</evidence>
<dbReference type="Gene3D" id="4.10.400.10">
    <property type="entry name" value="Low-density Lipoprotein Receptor"/>
    <property type="match status" value="4"/>
</dbReference>
<comment type="function">
    <text evidence="13">Exhibits trypsin-like activity as defined by cleavage of synthetic substrates with Arg or Lys as the P1 site. Involved in the terminal differentiation of keratinocytes through prostasin (PRSS8) activation and filaggrin (FLG) processing. Proteolytically cleaves and therefore activates TMPRSS13.</text>
</comment>
<evidence type="ECO:0000259" key="18">
    <source>
        <dbReference type="PROSITE" id="PS01180"/>
    </source>
</evidence>
<dbReference type="OrthoDB" id="6380398at2759"/>
<dbReference type="InterPro" id="IPR036364">
    <property type="entry name" value="SEA_dom_sf"/>
</dbReference>
<dbReference type="FunFam" id="4.10.400.10:FF:000114">
    <property type="entry name" value="Suppressor of tumorigenicity 14 protein homolog"/>
    <property type="match status" value="1"/>
</dbReference>
<dbReference type="InterPro" id="IPR000082">
    <property type="entry name" value="SEA_dom"/>
</dbReference>
<reference evidence="22" key="1">
    <citation type="submission" date="2018-12" db="EMBL/GenBank/DDBJ databases">
        <authorList>
            <person name="Yazar S."/>
        </authorList>
    </citation>
    <scope>NUCLEOTIDE SEQUENCE [LARGE SCALE GENOMIC DNA]</scope>
</reference>
<dbReference type="GeneTree" id="ENSGT00940000155418"/>
<dbReference type="Pfam" id="PF00089">
    <property type="entry name" value="Trypsin"/>
    <property type="match status" value="1"/>
</dbReference>
<evidence type="ECO:0000256" key="4">
    <source>
        <dbReference type="ARBA" id="ARBA00022737"/>
    </source>
</evidence>
<dbReference type="PROSITE" id="PS01209">
    <property type="entry name" value="LDLRA_1"/>
    <property type="match status" value="1"/>
</dbReference>
<dbReference type="CDD" id="cd00190">
    <property type="entry name" value="Tryp_SPc"/>
    <property type="match status" value="1"/>
</dbReference>
<gene>
    <name evidence="21" type="primary">ST14</name>
</gene>
<dbReference type="Pfam" id="PF01390">
    <property type="entry name" value="SEA"/>
    <property type="match status" value="1"/>
</dbReference>
<dbReference type="SMART" id="SM00042">
    <property type="entry name" value="CUB"/>
    <property type="match status" value="2"/>
</dbReference>
<feature type="domain" description="Peptidase S1" evidence="20">
    <location>
        <begin position="615"/>
        <end position="854"/>
    </location>
</feature>
<organism evidence="21 22">
    <name type="scientific">Vombatus ursinus</name>
    <name type="common">Common wombat</name>
    <dbReference type="NCBI Taxonomy" id="29139"/>
    <lineage>
        <taxon>Eukaryota</taxon>
        <taxon>Metazoa</taxon>
        <taxon>Chordata</taxon>
        <taxon>Craniata</taxon>
        <taxon>Vertebrata</taxon>
        <taxon>Euteleostomi</taxon>
        <taxon>Mammalia</taxon>
        <taxon>Metatheria</taxon>
        <taxon>Diprotodontia</taxon>
        <taxon>Vombatidae</taxon>
        <taxon>Vombatus</taxon>
    </lineage>
</organism>
<evidence type="ECO:0000256" key="8">
    <source>
        <dbReference type="ARBA" id="ARBA00022989"/>
    </source>
</evidence>
<evidence type="ECO:0000256" key="6">
    <source>
        <dbReference type="ARBA" id="ARBA00022825"/>
    </source>
</evidence>
<dbReference type="InterPro" id="IPR009003">
    <property type="entry name" value="Peptidase_S1_PA"/>
</dbReference>
<dbReference type="GO" id="GO:0060672">
    <property type="term" value="P:epithelial cell morphogenesis involved in placental branching"/>
    <property type="evidence" value="ECO:0007669"/>
    <property type="project" value="Ensembl"/>
</dbReference>
<dbReference type="Proteomes" id="UP000314987">
    <property type="component" value="Unassembled WGS sequence"/>
</dbReference>
<reference evidence="21" key="2">
    <citation type="submission" date="2025-08" db="UniProtKB">
        <authorList>
            <consortium name="Ensembl"/>
        </authorList>
    </citation>
    <scope>IDENTIFICATION</scope>
</reference>
<dbReference type="FunFam" id="2.40.10.10:FF:000003">
    <property type="entry name" value="Transmembrane serine protease 3"/>
    <property type="match status" value="1"/>
</dbReference>
<feature type="transmembrane region" description="Helical" evidence="17">
    <location>
        <begin position="55"/>
        <end position="79"/>
    </location>
</feature>
<keyword evidence="5 14" id="KW-0378">Hydrolase</keyword>
<feature type="domain" description="CUB" evidence="18">
    <location>
        <begin position="214"/>
        <end position="334"/>
    </location>
</feature>
<dbReference type="GeneID" id="114054477"/>
<sequence length="855" mass="95062">MKSNRAQKGRGGKKHLSTELKYSHQSQNINGFEEGVEFLPANNSRKVEKRGPKRWIVLLALVIFFILLSLMVGILVWHFNSQNARMQKIFNGYLRITNENFIDAYENSNSTEFANLASKVKEALKVLYNGIPALGPFYKESGVTAFSEGSVIAYYWSEFSVPQYMVEEVERAISKEYVLSLPPRSRSLQSFNVASIVAFPTDARTAQTTRDNSCSFSLHARSGEVTRFTTPGFPDSPYPARARCQWVLRGDADLVLSLTFESFDVAACDDIGSDVVTVYDSLSPVEPRAVVQLCGTYPPSYNLTFLSSQNVMLVTLITNTVRRHPGFKAVFFQLPKMTECGGRLTGVQGTFSTPYYPGHYPPNMDCTWDIEVPRDKNVKIRFKIFYLVEPNKNLGTCTKDYVEINGEKFCGQKPQFVVSSRSNKITVHFHSDRSYTDTGFFAEYLSYDSRDPCPGMFTCKTGRCIAHNLRCDGWADCTDFSDELDCVCNSTYQFTCKNKFCKPLFWVCDGLNDCGDNSDELQCSCPAQTFRCGNGKCISESQKCDKRDNCGDGSDEAKCNSVETVPCTKYTYKCLNGVCLSKGNPECDGKNDCSDGSDEKNCDCGLRSFSKQSRIVGGQNSDEGEWPWQVSLHAEGQGHLCGASLISSTWLVSAAHCFVDELGIRYSEPSLWKAYLGLHDQSKHSATGVEERGFKQIIRHAAFNDFTFDYDIAVMELDKPVEFSTVIRPICLPDSSHTFPAGKAIWVTGWGHTQEGGTGALILQKGEIRVINQTTCESLLPNQLTPRMMCVGFLNGGIDACQGDSGGPLSSVENDGRTFLAGVVSWGEGCARRNKPGVYTRVSVLRNWIKEKTGV</sequence>
<evidence type="ECO:0000313" key="22">
    <source>
        <dbReference type="Proteomes" id="UP000314987"/>
    </source>
</evidence>
<dbReference type="InterPro" id="IPR033116">
    <property type="entry name" value="TRYPSIN_SER"/>
</dbReference>
<keyword evidence="22" id="KW-1185">Reference proteome</keyword>
<dbReference type="AlphaFoldDB" id="A0A4X2M4Z3"/>
<keyword evidence="4" id="KW-0677">Repeat</keyword>
<dbReference type="Pfam" id="PF00431">
    <property type="entry name" value="CUB"/>
    <property type="match status" value="2"/>
</dbReference>
<feature type="domain" description="CUB" evidence="18">
    <location>
        <begin position="340"/>
        <end position="447"/>
    </location>
</feature>
<evidence type="ECO:0000259" key="19">
    <source>
        <dbReference type="PROSITE" id="PS50024"/>
    </source>
</evidence>
<comment type="caution">
    <text evidence="16">Lacks conserved residue(s) required for the propagation of feature annotation.</text>
</comment>
<dbReference type="Pfam" id="PF00057">
    <property type="entry name" value="Ldl_recept_a"/>
    <property type="match status" value="4"/>
</dbReference>
<evidence type="ECO:0000256" key="3">
    <source>
        <dbReference type="ARBA" id="ARBA00022692"/>
    </source>
</evidence>
<evidence type="ECO:0000256" key="13">
    <source>
        <dbReference type="ARBA" id="ARBA00058551"/>
    </source>
</evidence>
<dbReference type="PROSITE" id="PS01180">
    <property type="entry name" value="CUB"/>
    <property type="match status" value="2"/>
</dbReference>
<comment type="subcellular location">
    <subcellularLocation>
        <location evidence="1">Membrane</location>
        <topology evidence="1">Single-pass type II membrane protein</topology>
    </subcellularLocation>
</comment>
<dbReference type="CDD" id="cd00041">
    <property type="entry name" value="CUB"/>
    <property type="match status" value="2"/>
</dbReference>
<dbReference type="Ensembl" id="ENSVURT00010032387.1">
    <property type="protein sequence ID" value="ENSVURP00010028422.1"/>
    <property type="gene ID" value="ENSVURG00010021746.1"/>
</dbReference>
<dbReference type="GO" id="GO:0006508">
    <property type="term" value="P:proteolysis"/>
    <property type="evidence" value="ECO:0007669"/>
    <property type="project" value="UniProtKB-KW"/>
</dbReference>
<keyword evidence="9 14" id="KW-0472">Membrane</keyword>
<keyword evidence="7" id="KW-0735">Signal-anchor</keyword>
<feature type="disulfide bond" evidence="16">
    <location>
        <begin position="567"/>
        <end position="579"/>
    </location>
</feature>
<dbReference type="PROSITE" id="PS00134">
    <property type="entry name" value="TRYPSIN_HIS"/>
    <property type="match status" value="1"/>
</dbReference>
<keyword evidence="8 17" id="KW-1133">Transmembrane helix</keyword>
<dbReference type="RefSeq" id="XP_027733470.1">
    <property type="nucleotide sequence ID" value="XM_027877669.1"/>
</dbReference>
<feature type="disulfide bond" evidence="16">
    <location>
        <begin position="532"/>
        <end position="550"/>
    </location>
</feature>
<evidence type="ECO:0000313" key="21">
    <source>
        <dbReference type="Ensembl" id="ENSVURP00010028422.1"/>
    </source>
</evidence>
<dbReference type="SUPFAM" id="SSF57424">
    <property type="entry name" value="LDL receptor-like module"/>
    <property type="match status" value="4"/>
</dbReference>
<dbReference type="GO" id="GO:0030216">
    <property type="term" value="P:keratinocyte differentiation"/>
    <property type="evidence" value="ECO:0007669"/>
    <property type="project" value="Ensembl"/>
</dbReference>
<dbReference type="PROSITE" id="PS50240">
    <property type="entry name" value="TRYPSIN_DOM"/>
    <property type="match status" value="1"/>
</dbReference>
<reference evidence="21" key="3">
    <citation type="submission" date="2025-09" db="UniProtKB">
        <authorList>
            <consortium name="Ensembl"/>
        </authorList>
    </citation>
    <scope>IDENTIFICATION</scope>
</reference>
<dbReference type="InterPro" id="IPR043504">
    <property type="entry name" value="Peptidase_S1_PA_chymotrypsin"/>
</dbReference>
<evidence type="ECO:0000256" key="11">
    <source>
        <dbReference type="ARBA" id="ARBA00023180"/>
    </source>
</evidence>
<feature type="active site" description="Charge relay system" evidence="15">
    <location>
        <position position="805"/>
    </location>
</feature>
<dbReference type="InterPro" id="IPR002172">
    <property type="entry name" value="LDrepeatLR_classA_rpt"/>
</dbReference>
<name>A0A4X2M4Z3_VOMUR</name>
<feature type="active site" description="Charge relay system" evidence="15">
    <location>
        <position position="656"/>
    </location>
</feature>
<feature type="disulfide bond" evidence="16">
    <location>
        <begin position="459"/>
        <end position="477"/>
    </location>
</feature>
<dbReference type="SUPFAM" id="SSF82671">
    <property type="entry name" value="SEA domain"/>
    <property type="match status" value="1"/>
</dbReference>
<evidence type="ECO:0000256" key="9">
    <source>
        <dbReference type="ARBA" id="ARBA00023136"/>
    </source>
</evidence>
<dbReference type="PROSITE" id="PS00135">
    <property type="entry name" value="TRYPSIN_SER"/>
    <property type="match status" value="1"/>
</dbReference>
<evidence type="ECO:0000259" key="20">
    <source>
        <dbReference type="PROSITE" id="PS50240"/>
    </source>
</evidence>
<keyword evidence="11" id="KW-0325">Glycoprotein</keyword>
<dbReference type="GO" id="GO:0004252">
    <property type="term" value="F:serine-type endopeptidase activity"/>
    <property type="evidence" value="ECO:0007669"/>
    <property type="project" value="InterPro"/>
</dbReference>
<comment type="similarity">
    <text evidence="14">Belongs to the peptidase S1 family.</text>
</comment>
<dbReference type="PANTHER" id="PTHR24252:SF17">
    <property type="entry name" value="SUPPRESSOR OF TUMORIGENICITY 14 PROTEIN HOMOLOG-RELATED"/>
    <property type="match status" value="1"/>
</dbReference>
<dbReference type="SMART" id="SM00020">
    <property type="entry name" value="Tryp_SPc"/>
    <property type="match status" value="1"/>
</dbReference>
<dbReference type="SUPFAM" id="SSF49854">
    <property type="entry name" value="Spermadhesin, CUB domain"/>
    <property type="match status" value="2"/>
</dbReference>
<feature type="disulfide bond" evidence="16">
    <location>
        <begin position="496"/>
        <end position="514"/>
    </location>
</feature>
<dbReference type="Gene3D" id="2.40.10.10">
    <property type="entry name" value="Trypsin-like serine proteases"/>
    <property type="match status" value="2"/>
</dbReference>
<dbReference type="InterPro" id="IPR035914">
    <property type="entry name" value="Sperma_CUB_dom_sf"/>
</dbReference>
<keyword evidence="3 17" id="KW-0812">Transmembrane</keyword>
<dbReference type="InterPro" id="IPR023415">
    <property type="entry name" value="LDLR_class-A_CS"/>
</dbReference>
<dbReference type="PRINTS" id="PR00261">
    <property type="entry name" value="LDLRECEPTOR"/>
</dbReference>
<dbReference type="FunFam" id="4.10.400.10:FF:000117">
    <property type="entry name" value="Suppressor of tumorigenicity 14 protein homolog"/>
    <property type="match status" value="1"/>
</dbReference>
<proteinExistence type="inferred from homology"/>
<accession>A0A4X2M4Z3</accession>
<dbReference type="InterPro" id="IPR000859">
    <property type="entry name" value="CUB_dom"/>
</dbReference>
<evidence type="ECO:0000256" key="5">
    <source>
        <dbReference type="ARBA" id="ARBA00022801"/>
    </source>
</evidence>
<evidence type="ECO:0000256" key="14">
    <source>
        <dbReference type="PIRNR" id="PIRNR036370"/>
    </source>
</evidence>
<keyword evidence="10 16" id="KW-1015">Disulfide bond</keyword>
<dbReference type="FunFam" id="4.10.400.10:FF:000119">
    <property type="entry name" value="Suppressor of tumorigenicity 14 protein homolog"/>
    <property type="match status" value="1"/>
</dbReference>
<evidence type="ECO:0000256" key="2">
    <source>
        <dbReference type="ARBA" id="ARBA00022670"/>
    </source>
</evidence>
<evidence type="ECO:0000256" key="7">
    <source>
        <dbReference type="ARBA" id="ARBA00022968"/>
    </source>
</evidence>
<dbReference type="InterPro" id="IPR018114">
    <property type="entry name" value="TRYPSIN_HIS"/>
</dbReference>
<evidence type="ECO:0000256" key="17">
    <source>
        <dbReference type="SAM" id="Phobius"/>
    </source>
</evidence>
<feature type="disulfide bond" evidence="16">
    <location>
        <begin position="471"/>
        <end position="486"/>
    </location>
</feature>